<name>U2YSX6_9EURY</name>
<evidence type="ECO:0000313" key="2">
    <source>
        <dbReference type="Proteomes" id="UP000016986"/>
    </source>
</evidence>
<gene>
    <name evidence="1" type="ORF">MBEHAL_0582</name>
</gene>
<dbReference type="eggNOG" id="arCOG01717">
    <property type="taxonomic scope" value="Archaea"/>
</dbReference>
<keyword evidence="2" id="KW-1185">Reference proteome</keyword>
<dbReference type="EMBL" id="BATA01000009">
    <property type="protein sequence ID" value="GAD51822.1"/>
    <property type="molecule type" value="Genomic_DNA"/>
</dbReference>
<dbReference type="InterPro" id="IPR036928">
    <property type="entry name" value="AS_sf"/>
</dbReference>
<sequence length="126" mass="13575">MHLDGTAIWSGIATEAVAATIAGESAGYFGDGRYDIQFMDAFARARRAQADDFPPTLKLSLILGEYMADNYGKHYYAKAQNLSNDLAAAYDDMLADVGILALPTTPQTAYKRIDKEIAASISSTEA</sequence>
<reference evidence="1 2" key="1">
    <citation type="submission" date="2013-09" db="EMBL/GenBank/DDBJ databases">
        <title>Whole genome sequencing of Halarchaeum acidiphilum strain MH1-52-1.</title>
        <authorList>
            <person name="Shimane Y."/>
            <person name="Minegishi H."/>
            <person name="Nishi S."/>
            <person name="Echigo A."/>
            <person name="Shuto A."/>
            <person name="Konishi M."/>
            <person name="Ito T."/>
            <person name="Ohkuma M."/>
            <person name="Ohta Y."/>
            <person name="Nagano Y."/>
            <person name="Tsubouchi T."/>
            <person name="Mori K."/>
            <person name="Usui K."/>
            <person name="Kamekura M."/>
            <person name="Usami R."/>
            <person name="Takaki Y."/>
            <person name="Hatada Y."/>
        </authorList>
    </citation>
    <scope>NUCLEOTIDE SEQUENCE [LARGE SCALE GENOMIC DNA]</scope>
    <source>
        <strain evidence="1 2">JCM 16109</strain>
    </source>
</reference>
<proteinExistence type="predicted"/>
<accession>U2YSX6</accession>
<dbReference type="AlphaFoldDB" id="U2YSX6"/>
<evidence type="ECO:0000313" key="1">
    <source>
        <dbReference type="EMBL" id="GAD51822.1"/>
    </source>
</evidence>
<dbReference type="Proteomes" id="UP000016986">
    <property type="component" value="Unassembled WGS sequence"/>
</dbReference>
<dbReference type="SUPFAM" id="SSF75304">
    <property type="entry name" value="Amidase signature (AS) enzymes"/>
    <property type="match status" value="1"/>
</dbReference>
<dbReference type="Gene3D" id="3.90.1300.10">
    <property type="entry name" value="Amidase signature (AS) domain"/>
    <property type="match status" value="1"/>
</dbReference>
<dbReference type="RefSeq" id="WP_021779754.1">
    <property type="nucleotide sequence ID" value="NZ_BATA01000009.1"/>
</dbReference>
<comment type="caution">
    <text evidence="1">The sequence shown here is derived from an EMBL/GenBank/DDBJ whole genome shotgun (WGS) entry which is preliminary data.</text>
</comment>
<protein>
    <submittedName>
        <fullName evidence="1">Amidase clustered with urea ABC transporter and nitrile hydratase functions</fullName>
    </submittedName>
</protein>
<organism evidence="1 2">
    <name type="scientific">Halarchaeum acidiphilum MH1-52-1</name>
    <dbReference type="NCBI Taxonomy" id="1261545"/>
    <lineage>
        <taxon>Archaea</taxon>
        <taxon>Methanobacteriati</taxon>
        <taxon>Methanobacteriota</taxon>
        <taxon>Stenosarchaea group</taxon>
        <taxon>Halobacteria</taxon>
        <taxon>Halobacteriales</taxon>
        <taxon>Halobacteriaceae</taxon>
    </lineage>
</organism>